<name>A0A1G2LBA6_9BACT</name>
<proteinExistence type="predicted"/>
<dbReference type="CDD" id="cd03808">
    <property type="entry name" value="GT4_CapM-like"/>
    <property type="match status" value="1"/>
</dbReference>
<dbReference type="Pfam" id="PF13439">
    <property type="entry name" value="Glyco_transf_4"/>
    <property type="match status" value="1"/>
</dbReference>
<organism evidence="3 4">
    <name type="scientific">Candidatus Sungbacteria bacterium RIFCSPLOWO2_01_FULL_60_25</name>
    <dbReference type="NCBI Taxonomy" id="1802281"/>
    <lineage>
        <taxon>Bacteria</taxon>
        <taxon>Candidatus Sungiibacteriota</taxon>
    </lineage>
</organism>
<dbReference type="SUPFAM" id="SSF53756">
    <property type="entry name" value="UDP-Glycosyltransferase/glycogen phosphorylase"/>
    <property type="match status" value="1"/>
</dbReference>
<dbReference type="EMBL" id="MHQT01000034">
    <property type="protein sequence ID" value="OHA08898.1"/>
    <property type="molecule type" value="Genomic_DNA"/>
</dbReference>
<dbReference type="PANTHER" id="PTHR12526">
    <property type="entry name" value="GLYCOSYLTRANSFERASE"/>
    <property type="match status" value="1"/>
</dbReference>
<dbReference type="GO" id="GO:0016757">
    <property type="term" value="F:glycosyltransferase activity"/>
    <property type="evidence" value="ECO:0007669"/>
    <property type="project" value="InterPro"/>
</dbReference>
<evidence type="ECO:0000259" key="2">
    <source>
        <dbReference type="Pfam" id="PF13439"/>
    </source>
</evidence>
<evidence type="ECO:0000259" key="1">
    <source>
        <dbReference type="Pfam" id="PF00534"/>
    </source>
</evidence>
<comment type="caution">
    <text evidence="3">The sequence shown here is derived from an EMBL/GenBank/DDBJ whole genome shotgun (WGS) entry which is preliminary data.</text>
</comment>
<dbReference type="Proteomes" id="UP000178977">
    <property type="component" value="Unassembled WGS sequence"/>
</dbReference>
<gene>
    <name evidence="3" type="ORF">A3A44_02285</name>
</gene>
<feature type="domain" description="Glycosyl transferase family 1" evidence="1">
    <location>
        <begin position="208"/>
        <end position="366"/>
    </location>
</feature>
<evidence type="ECO:0008006" key="5">
    <source>
        <dbReference type="Google" id="ProtNLM"/>
    </source>
</evidence>
<feature type="domain" description="Glycosyltransferase subfamily 4-like N-terminal" evidence="2">
    <location>
        <begin position="16"/>
        <end position="185"/>
    </location>
</feature>
<dbReference type="Gene3D" id="3.40.50.2000">
    <property type="entry name" value="Glycogen Phosphorylase B"/>
    <property type="match status" value="2"/>
</dbReference>
<dbReference type="STRING" id="1802281.A3A44_02285"/>
<dbReference type="InterPro" id="IPR001296">
    <property type="entry name" value="Glyco_trans_1"/>
</dbReference>
<sequence>MIKKQKILFVITKSTWGGAGRYVYDLATRIPPADFDVAVAAAEGGLLLERLRLAGTRAIPLRWLQRNINPLKDAFTLVSLVALFLRERPAIVHLNSSKTGGLGGAAATIARLLTLSNYPRIVFTVHGWAFREPRPFWQRCLIAAGEWLASLSHDRVILISTEDHRAAGRFIPARKLALIFNGIDPPPPLPRGDARTLLGERIGEAVALDTILIGSVAELTQNKGIGVLIEAAAILAKINPAKPWRIVVVGEGEERTRLEAAIARAGLNDSIFLVGFLPDASRIASAFDIFVLPSLKEGLPYAVMEAMAAGVPVVASRVGGILDLIRDQKSGILVPAGDPEALADAIANLIAHPGTRRMLADTARQRIRSEFTIAEMMRQTIGLYTNA</sequence>
<accession>A0A1G2LBA6</accession>
<evidence type="ECO:0000313" key="4">
    <source>
        <dbReference type="Proteomes" id="UP000178977"/>
    </source>
</evidence>
<reference evidence="3 4" key="1">
    <citation type="journal article" date="2016" name="Nat. Commun.">
        <title>Thousands of microbial genomes shed light on interconnected biogeochemical processes in an aquifer system.</title>
        <authorList>
            <person name="Anantharaman K."/>
            <person name="Brown C.T."/>
            <person name="Hug L.A."/>
            <person name="Sharon I."/>
            <person name="Castelle C.J."/>
            <person name="Probst A.J."/>
            <person name="Thomas B.C."/>
            <person name="Singh A."/>
            <person name="Wilkins M.J."/>
            <person name="Karaoz U."/>
            <person name="Brodie E.L."/>
            <person name="Williams K.H."/>
            <person name="Hubbard S.S."/>
            <person name="Banfield J.F."/>
        </authorList>
    </citation>
    <scope>NUCLEOTIDE SEQUENCE [LARGE SCALE GENOMIC DNA]</scope>
</reference>
<dbReference type="AlphaFoldDB" id="A0A1G2LBA6"/>
<dbReference type="PANTHER" id="PTHR12526:SF636">
    <property type="entry name" value="BLL3647 PROTEIN"/>
    <property type="match status" value="1"/>
</dbReference>
<dbReference type="InterPro" id="IPR028098">
    <property type="entry name" value="Glyco_trans_4-like_N"/>
</dbReference>
<dbReference type="Pfam" id="PF00534">
    <property type="entry name" value="Glycos_transf_1"/>
    <property type="match status" value="1"/>
</dbReference>
<protein>
    <recommendedName>
        <fullName evidence="5">Glycosyltransferase subfamily 4-like N-terminal domain-containing protein</fullName>
    </recommendedName>
</protein>
<evidence type="ECO:0000313" key="3">
    <source>
        <dbReference type="EMBL" id="OHA08898.1"/>
    </source>
</evidence>